<dbReference type="Proteomes" id="UP000248423">
    <property type="component" value="Unassembled WGS sequence"/>
</dbReference>
<dbReference type="SUPFAM" id="SSF51735">
    <property type="entry name" value="NAD(P)-binding Rossmann-fold domains"/>
    <property type="match status" value="1"/>
</dbReference>
<accession>A0A319E1K5</accession>
<evidence type="ECO:0000313" key="4">
    <source>
        <dbReference type="EMBL" id="PYI03360.1"/>
    </source>
</evidence>
<keyword evidence="5" id="KW-1185">Reference proteome</keyword>
<gene>
    <name evidence="4" type="ORF">BO78DRAFT_432123</name>
</gene>
<dbReference type="OrthoDB" id="3358371at2759"/>
<name>A0A319E1K5_ASPSB</name>
<dbReference type="AlphaFoldDB" id="A0A319E1K5"/>
<evidence type="ECO:0000259" key="3">
    <source>
        <dbReference type="Pfam" id="PF05368"/>
    </source>
</evidence>
<sequence length="321" mass="36213">MPPPPKKALVVFGATGQQGSSLIRYILHDPLLSSTYHIRAITRNPSHHPSTQTLTSLSPDIEIIQADANHPPSLLHALHSSHTVFSMTMPDFHSPSAKETEIAQGKAIVDAAVACGTQHIIFSSLPNVSRISGGKYTQVEYFDAKAEVEEYIRGLGRLIRCTFYVPGWFMQNFRGHMRVDEDGKSRILVNIVSPGTKLPMIDPKEDTGRVLGDVLREEEEERVGGTGRVLEAKEAVYSFQEVVEIMTEVLGERVEYRQVSEEEFTRGVPRIFGDRLVDMMRYIEEFGYFGHGVEEKEEMEEEEGRERLTGFREYLAREGLE</sequence>
<dbReference type="CDD" id="cd05251">
    <property type="entry name" value="NmrA_like_SDR_a"/>
    <property type="match status" value="1"/>
</dbReference>
<organism evidence="4 5">
    <name type="scientific">Aspergillus sclerotiicarbonarius (strain CBS 121057 / IBT 28362)</name>
    <dbReference type="NCBI Taxonomy" id="1448318"/>
    <lineage>
        <taxon>Eukaryota</taxon>
        <taxon>Fungi</taxon>
        <taxon>Dikarya</taxon>
        <taxon>Ascomycota</taxon>
        <taxon>Pezizomycotina</taxon>
        <taxon>Eurotiomycetes</taxon>
        <taxon>Eurotiomycetidae</taxon>
        <taxon>Eurotiales</taxon>
        <taxon>Aspergillaceae</taxon>
        <taxon>Aspergillus</taxon>
        <taxon>Aspergillus subgen. Circumdati</taxon>
    </lineage>
</organism>
<dbReference type="InterPro" id="IPR036291">
    <property type="entry name" value="NAD(P)-bd_dom_sf"/>
</dbReference>
<evidence type="ECO:0000256" key="1">
    <source>
        <dbReference type="ARBA" id="ARBA00006328"/>
    </source>
</evidence>
<dbReference type="Pfam" id="PF05368">
    <property type="entry name" value="NmrA"/>
    <property type="match status" value="1"/>
</dbReference>
<dbReference type="EMBL" id="KZ826381">
    <property type="protein sequence ID" value="PYI03360.1"/>
    <property type="molecule type" value="Genomic_DNA"/>
</dbReference>
<proteinExistence type="inferred from homology"/>
<dbReference type="VEuPathDB" id="FungiDB:BO78DRAFT_432123"/>
<dbReference type="PANTHER" id="PTHR42748:SF11">
    <property type="entry name" value="NMRA-LIKE DOMAIN-CONTAINING PROTEIN"/>
    <property type="match status" value="1"/>
</dbReference>
<reference evidence="4 5" key="1">
    <citation type="submission" date="2018-02" db="EMBL/GenBank/DDBJ databases">
        <title>The genomes of Aspergillus section Nigri reveals drivers in fungal speciation.</title>
        <authorList>
            <consortium name="DOE Joint Genome Institute"/>
            <person name="Vesth T.C."/>
            <person name="Nybo J."/>
            <person name="Theobald S."/>
            <person name="Brandl J."/>
            <person name="Frisvad J.C."/>
            <person name="Nielsen K.F."/>
            <person name="Lyhne E.K."/>
            <person name="Kogle M.E."/>
            <person name="Kuo A."/>
            <person name="Riley R."/>
            <person name="Clum A."/>
            <person name="Nolan M."/>
            <person name="Lipzen A."/>
            <person name="Salamov A."/>
            <person name="Henrissat B."/>
            <person name="Wiebenga A."/>
            <person name="De vries R.P."/>
            <person name="Grigoriev I.V."/>
            <person name="Mortensen U.H."/>
            <person name="Andersen M.R."/>
            <person name="Baker S.E."/>
        </authorList>
    </citation>
    <scope>NUCLEOTIDE SEQUENCE [LARGE SCALE GENOMIC DNA]</scope>
    <source>
        <strain evidence="4 5">CBS 121057</strain>
    </source>
</reference>
<dbReference type="PANTHER" id="PTHR42748">
    <property type="entry name" value="NITROGEN METABOLITE REPRESSION PROTEIN NMRA FAMILY MEMBER"/>
    <property type="match status" value="1"/>
</dbReference>
<dbReference type="STRING" id="1448318.A0A319E1K5"/>
<protein>
    <submittedName>
        <fullName evidence="4">NAD(P)-binding protein</fullName>
    </submittedName>
</protein>
<evidence type="ECO:0000313" key="5">
    <source>
        <dbReference type="Proteomes" id="UP000248423"/>
    </source>
</evidence>
<dbReference type="InterPro" id="IPR008030">
    <property type="entry name" value="NmrA-like"/>
</dbReference>
<dbReference type="Gene3D" id="3.90.25.10">
    <property type="entry name" value="UDP-galactose 4-epimerase, domain 1"/>
    <property type="match status" value="1"/>
</dbReference>
<comment type="similarity">
    <text evidence="1">Belongs to the NmrA-type oxidoreductase family.</text>
</comment>
<dbReference type="Gene3D" id="3.40.50.720">
    <property type="entry name" value="NAD(P)-binding Rossmann-like Domain"/>
    <property type="match status" value="1"/>
</dbReference>
<dbReference type="GO" id="GO:0005634">
    <property type="term" value="C:nucleus"/>
    <property type="evidence" value="ECO:0007669"/>
    <property type="project" value="TreeGrafter"/>
</dbReference>
<evidence type="ECO:0000256" key="2">
    <source>
        <dbReference type="ARBA" id="ARBA00022857"/>
    </source>
</evidence>
<keyword evidence="2" id="KW-0521">NADP</keyword>
<dbReference type="InterPro" id="IPR051164">
    <property type="entry name" value="NmrA-like_oxidored"/>
</dbReference>
<feature type="domain" description="NmrA-like" evidence="3">
    <location>
        <begin position="6"/>
        <end position="315"/>
    </location>
</feature>